<protein>
    <recommendedName>
        <fullName evidence="4">Subtilisin</fullName>
    </recommendedName>
</protein>
<proteinExistence type="predicted"/>
<keyword evidence="3" id="KW-1185">Reference proteome</keyword>
<feature type="chain" id="PRO_5046338112" description="Subtilisin" evidence="1">
    <location>
        <begin position="28"/>
        <end position="264"/>
    </location>
</feature>
<reference evidence="2" key="1">
    <citation type="submission" date="2023-10" db="EMBL/GenBank/DDBJ databases">
        <authorList>
            <person name="Chen Y."/>
            <person name="Shah S."/>
            <person name="Dougan E. K."/>
            <person name="Thang M."/>
            <person name="Chan C."/>
        </authorList>
    </citation>
    <scope>NUCLEOTIDE SEQUENCE [LARGE SCALE GENOMIC DNA]</scope>
</reference>
<evidence type="ECO:0000256" key="1">
    <source>
        <dbReference type="SAM" id="SignalP"/>
    </source>
</evidence>
<dbReference type="Proteomes" id="UP001189429">
    <property type="component" value="Unassembled WGS sequence"/>
</dbReference>
<evidence type="ECO:0000313" key="2">
    <source>
        <dbReference type="EMBL" id="CAK0851191.1"/>
    </source>
</evidence>
<accession>A0ABN9TYF4</accession>
<evidence type="ECO:0000313" key="3">
    <source>
        <dbReference type="Proteomes" id="UP001189429"/>
    </source>
</evidence>
<feature type="signal peptide" evidence="1">
    <location>
        <begin position="1"/>
        <end position="27"/>
    </location>
</feature>
<name>A0ABN9TYF4_9DINO</name>
<evidence type="ECO:0008006" key="4">
    <source>
        <dbReference type="Google" id="ProtNLM"/>
    </source>
</evidence>
<sequence length="264" mass="28596">MALSMFCELQAAGCIALLASLVPVTRAYRQNALALEGDSRRGLDAANTARSNGSVSQEKSLACCCTRGGDVYENPSGLRGYCPKEACMEHGMEVWDVDGCSKLYACWKRRGCGTIGLGMGAGDGPSDAIAPPDPPSVFDPFKGKDFYCPSVCDLGCCQMTKSVWGNCKNDRCTQWKCLTSEVHGDGEVNRIMAEHEEHNEAEDKHACEAVTTKQKGSNGYKTYCQFTEAETRQEPWNHGRNAIFVGGLDYADECKPALDAASGW</sequence>
<organism evidence="2 3">
    <name type="scientific">Prorocentrum cordatum</name>
    <dbReference type="NCBI Taxonomy" id="2364126"/>
    <lineage>
        <taxon>Eukaryota</taxon>
        <taxon>Sar</taxon>
        <taxon>Alveolata</taxon>
        <taxon>Dinophyceae</taxon>
        <taxon>Prorocentrales</taxon>
        <taxon>Prorocentraceae</taxon>
        <taxon>Prorocentrum</taxon>
    </lineage>
</organism>
<comment type="caution">
    <text evidence="2">The sequence shown here is derived from an EMBL/GenBank/DDBJ whole genome shotgun (WGS) entry which is preliminary data.</text>
</comment>
<dbReference type="EMBL" id="CAUYUJ010015214">
    <property type="protein sequence ID" value="CAK0851191.1"/>
    <property type="molecule type" value="Genomic_DNA"/>
</dbReference>
<keyword evidence="1" id="KW-0732">Signal</keyword>
<gene>
    <name evidence="2" type="ORF">PCOR1329_LOCUS43380</name>
</gene>